<dbReference type="SMART" id="SM00849">
    <property type="entry name" value="Lactamase_B"/>
    <property type="match status" value="1"/>
</dbReference>
<dbReference type="KEGG" id="acog:HWD57_20620"/>
<sequence length="225" mass="24252">MGPRILAITPEISQVGGPGLTHGNDAAVYLVHFGELAALVDAGCGRATDRLLQNIEAAGVVPEQIRHLLLTHCHYDHSGGAAGLRRRFGWPVALHALEAPYLESGDDRVSAAAWYGEHLAACPVDVRLADGERFFLGQRSLQALHLPGHSPGSVAYLVESDGRRVVFAQDVHGPLHPDLLSKRSDYQASLRKLLALQADILCEGHYGVFVGRAAVAAFIERFVED</sequence>
<keyword evidence="5" id="KW-1185">Reference proteome</keyword>
<dbReference type="CDD" id="cd06262">
    <property type="entry name" value="metallo-hydrolase-like_MBL-fold"/>
    <property type="match status" value="1"/>
</dbReference>
<evidence type="ECO:0000313" key="3">
    <source>
        <dbReference type="EMBL" id="KFB77127.1"/>
    </source>
</evidence>
<dbReference type="Proteomes" id="UP000021315">
    <property type="component" value="Unassembled WGS sequence"/>
</dbReference>
<evidence type="ECO:0000313" key="5">
    <source>
        <dbReference type="Proteomes" id="UP000021315"/>
    </source>
</evidence>
<comment type="similarity">
    <text evidence="1">Belongs to the metallo-beta-lactamase superfamily. Class-B beta-lactamase family.</text>
</comment>
<protein>
    <submittedName>
        <fullName evidence="4">MBL fold metallo-hydrolase</fullName>
    </submittedName>
    <submittedName>
        <fullName evidence="3">Metallo-beta-lactamase L1</fullName>
        <ecNumber evidence="3">3.5.2.6</ecNumber>
    </submittedName>
</protein>
<organism evidence="3 5">
    <name type="scientific">Candidatus Accumulibacter cognatus</name>
    <dbReference type="NCBI Taxonomy" id="2954383"/>
    <lineage>
        <taxon>Bacteria</taxon>
        <taxon>Pseudomonadati</taxon>
        <taxon>Pseudomonadota</taxon>
        <taxon>Betaproteobacteria</taxon>
        <taxon>Candidatus Accumulibacter</taxon>
    </lineage>
</organism>
<proteinExistence type="inferred from homology"/>
<reference evidence="3 5" key="1">
    <citation type="submission" date="2014-02" db="EMBL/GenBank/DDBJ databases">
        <title>Expanding our view of genomic diversity in Candidatus Accumulibacter clades.</title>
        <authorList>
            <person name="Skennerton C.T."/>
            <person name="Barr J.J."/>
            <person name="Slater F.R."/>
            <person name="Bond P.L."/>
            <person name="Tyson G.W."/>
        </authorList>
    </citation>
    <scope>NUCLEOTIDE SEQUENCE [LARGE SCALE GENOMIC DNA]</scope>
    <source>
        <strain evidence="5">SK-02</strain>
    </source>
</reference>
<dbReference type="Proteomes" id="UP000509684">
    <property type="component" value="Chromosome"/>
</dbReference>
<keyword evidence="3" id="KW-0378">Hydrolase</keyword>
<accession>A0A080M791</accession>
<dbReference type="GO" id="GO:0008800">
    <property type="term" value="F:beta-lactamase activity"/>
    <property type="evidence" value="ECO:0007669"/>
    <property type="project" value="UniProtKB-EC"/>
</dbReference>
<evidence type="ECO:0000313" key="4">
    <source>
        <dbReference type="EMBL" id="QLH51920.1"/>
    </source>
</evidence>
<gene>
    <name evidence="3" type="ORF">AW06_001783</name>
    <name evidence="4" type="ORF">HWD57_20620</name>
</gene>
<dbReference type="STRING" id="1453999.AW06_001783"/>
<evidence type="ECO:0000259" key="2">
    <source>
        <dbReference type="SMART" id="SM00849"/>
    </source>
</evidence>
<dbReference type="PANTHER" id="PTHR42951">
    <property type="entry name" value="METALLO-BETA-LACTAMASE DOMAIN-CONTAINING"/>
    <property type="match status" value="1"/>
</dbReference>
<dbReference type="SUPFAM" id="SSF56281">
    <property type="entry name" value="Metallo-hydrolase/oxidoreductase"/>
    <property type="match status" value="1"/>
</dbReference>
<evidence type="ECO:0000256" key="1">
    <source>
        <dbReference type="ARBA" id="ARBA00005250"/>
    </source>
</evidence>
<dbReference type="Pfam" id="PF00753">
    <property type="entry name" value="Lactamase_B"/>
    <property type="match status" value="1"/>
</dbReference>
<dbReference type="EMBL" id="JDST02000033">
    <property type="protein sequence ID" value="KFB77127.1"/>
    <property type="molecule type" value="Genomic_DNA"/>
</dbReference>
<accession>A0A7D5SD15</accession>
<dbReference type="Gene3D" id="3.60.15.10">
    <property type="entry name" value="Ribonuclease Z/Hydroxyacylglutathione hydrolase-like"/>
    <property type="match status" value="1"/>
</dbReference>
<name>A0A080M791_9PROT</name>
<dbReference type="EMBL" id="CP058708">
    <property type="protein sequence ID" value="QLH51920.1"/>
    <property type="molecule type" value="Genomic_DNA"/>
</dbReference>
<dbReference type="AlphaFoldDB" id="A0A080M791"/>
<feature type="domain" description="Metallo-beta-lactamase" evidence="2">
    <location>
        <begin position="25"/>
        <end position="205"/>
    </location>
</feature>
<reference evidence="4 6" key="2">
    <citation type="journal article" date="2019" name="Microbiome">
        <title>Annotated bacterial chromosomes from frame-shift-corrected long-read metagenomic data.</title>
        <authorList>
            <person name="Arumugam K."/>
            <person name="Bagci C."/>
            <person name="Bessarab I."/>
            <person name="Beier S."/>
            <person name="Buchfink B."/>
            <person name="Gorska A."/>
            <person name="Qiu G."/>
            <person name="Huson D.H."/>
            <person name="Williams R.B.H."/>
        </authorList>
    </citation>
    <scope>NUCLEOTIDE SEQUENCE [LARGE SCALE GENOMIC DNA]</scope>
    <source>
        <strain evidence="4">SSA1</strain>
    </source>
</reference>
<dbReference type="RefSeq" id="WP_034947960.1">
    <property type="nucleotide sequence ID" value="NZ_JDST02000033.1"/>
</dbReference>
<dbReference type="InterPro" id="IPR050855">
    <property type="entry name" value="NDM-1-like"/>
</dbReference>
<dbReference type="PANTHER" id="PTHR42951:SF4">
    <property type="entry name" value="ACYL-COENZYME A THIOESTERASE MBLAC2"/>
    <property type="match status" value="1"/>
</dbReference>
<dbReference type="GO" id="GO:0017001">
    <property type="term" value="P:antibiotic catabolic process"/>
    <property type="evidence" value="ECO:0007669"/>
    <property type="project" value="UniProtKB-ARBA"/>
</dbReference>
<dbReference type="InterPro" id="IPR001279">
    <property type="entry name" value="Metallo-B-lactamas"/>
</dbReference>
<dbReference type="InterPro" id="IPR036866">
    <property type="entry name" value="RibonucZ/Hydroxyglut_hydro"/>
</dbReference>
<evidence type="ECO:0000313" key="6">
    <source>
        <dbReference type="Proteomes" id="UP000509684"/>
    </source>
</evidence>
<dbReference type="EC" id="3.5.2.6" evidence="3"/>
<reference evidence="4" key="3">
    <citation type="submission" date="2020-06" db="EMBL/GenBank/DDBJ databases">
        <authorList>
            <person name="Arumugam K."/>
            <person name="Besarab I."/>
            <person name="Haryono M."/>
            <person name="Bagci C."/>
            <person name="Beier S."/>
            <person name="Buchfink B."/>
            <person name="Gorska A."/>
            <person name="Qiu G."/>
            <person name="Huson D.H."/>
            <person name="Williams R.B."/>
        </authorList>
    </citation>
    <scope>NUCLEOTIDE SEQUENCE</scope>
    <source>
        <strain evidence="4">SSA1</strain>
    </source>
</reference>